<keyword evidence="2 3" id="KW-0378">Hydrolase</keyword>
<dbReference type="InterPro" id="IPR029058">
    <property type="entry name" value="AB_hydrolase_fold"/>
</dbReference>
<dbReference type="Proteomes" id="UP000664132">
    <property type="component" value="Unassembled WGS sequence"/>
</dbReference>
<gene>
    <name evidence="5" type="ORF">IFR04_011509</name>
</gene>
<dbReference type="EC" id="3.1.1.-" evidence="3"/>
<proteinExistence type="inferred from homology"/>
<dbReference type="InterPro" id="IPR019819">
    <property type="entry name" value="Carboxylesterase_B_CS"/>
</dbReference>
<sequence>MCRGTHPKWLMVSASIAAAALASGLAFWSLDKKHDHQPIVDLGYSQYRGAVLENGVDQYLGISYAAPPIGDLRYRKPAKPMKRPKVQDATAFRPICLGSGAEYPSSSHSEDCLFINVWGPTSATPETKLPVWVYIQGGGYRGNYNANYNGSTVVATSGHKIVFVNFNYRVSSWGFLASEKVRADGDLNVGLLDQRLALEWVQEHIHQFGGDPKKVVIHGVSAGAGSLALHLAAYGGRDDGLMRGAILESPFFPTQPKVADLEWQFGRFVNAAGCAGSLDELKCLRSKDTATLQAADVASPYPGRTIAPQFYWTPTTDGDLIQDYPSTMFEDGRFVNVPLMIGDDTNEGTGFAADAATPEQVGSFFQDNFPRLTFADTGALNRQYPLMDALPQHQAYFPSAAAAYGDTVFSCPGYHLSLAFSTSKSPSPVWNYRYNVLQNDLVAAGLGVPHTSETPAIFGVGNTGSSDENSSYLTYNKNIVPVVMSYWISFVKSLDPNSHRHTSASQWDTFGKGKESRILLKTNRTRMDDVPEEQVKRCEFWKRLASTMEH</sequence>
<dbReference type="Pfam" id="PF00135">
    <property type="entry name" value="COesterase"/>
    <property type="match status" value="1"/>
</dbReference>
<dbReference type="InterPro" id="IPR050654">
    <property type="entry name" value="AChE-related_enzymes"/>
</dbReference>
<dbReference type="PROSITE" id="PS00941">
    <property type="entry name" value="CARBOXYLESTERASE_B_2"/>
    <property type="match status" value="1"/>
</dbReference>
<dbReference type="GO" id="GO:0052689">
    <property type="term" value="F:carboxylic ester hydrolase activity"/>
    <property type="evidence" value="ECO:0007669"/>
    <property type="project" value="TreeGrafter"/>
</dbReference>
<evidence type="ECO:0000256" key="1">
    <source>
        <dbReference type="ARBA" id="ARBA00005964"/>
    </source>
</evidence>
<dbReference type="Gene3D" id="3.40.50.1820">
    <property type="entry name" value="alpha/beta hydrolase"/>
    <property type="match status" value="1"/>
</dbReference>
<dbReference type="PANTHER" id="PTHR43918">
    <property type="entry name" value="ACETYLCHOLINESTERASE"/>
    <property type="match status" value="1"/>
</dbReference>
<accession>A0A8H7W329</accession>
<evidence type="ECO:0000259" key="4">
    <source>
        <dbReference type="Pfam" id="PF00135"/>
    </source>
</evidence>
<evidence type="ECO:0000313" key="5">
    <source>
        <dbReference type="EMBL" id="KAG4415360.1"/>
    </source>
</evidence>
<evidence type="ECO:0000256" key="2">
    <source>
        <dbReference type="ARBA" id="ARBA00022801"/>
    </source>
</evidence>
<organism evidence="5 6">
    <name type="scientific">Cadophora malorum</name>
    <dbReference type="NCBI Taxonomy" id="108018"/>
    <lineage>
        <taxon>Eukaryota</taxon>
        <taxon>Fungi</taxon>
        <taxon>Dikarya</taxon>
        <taxon>Ascomycota</taxon>
        <taxon>Pezizomycotina</taxon>
        <taxon>Leotiomycetes</taxon>
        <taxon>Helotiales</taxon>
        <taxon>Ploettnerulaceae</taxon>
        <taxon>Cadophora</taxon>
    </lineage>
</organism>
<comment type="similarity">
    <text evidence="1 3">Belongs to the type-B carboxylesterase/lipase family.</text>
</comment>
<reference evidence="5" key="1">
    <citation type="submission" date="2021-02" db="EMBL/GenBank/DDBJ databases">
        <title>Genome sequence Cadophora malorum strain M34.</title>
        <authorList>
            <person name="Stefanovic E."/>
            <person name="Vu D."/>
            <person name="Scully C."/>
            <person name="Dijksterhuis J."/>
            <person name="Roader J."/>
            <person name="Houbraken J."/>
        </authorList>
    </citation>
    <scope>NUCLEOTIDE SEQUENCE</scope>
    <source>
        <strain evidence="5">M34</strain>
    </source>
</reference>
<protein>
    <recommendedName>
        <fullName evidence="3">Carboxylic ester hydrolase</fullName>
        <ecNumber evidence="3">3.1.1.-</ecNumber>
    </recommendedName>
</protein>
<dbReference type="PROSITE" id="PS00122">
    <property type="entry name" value="CARBOXYLESTERASE_B_1"/>
    <property type="match status" value="1"/>
</dbReference>
<dbReference type="SUPFAM" id="SSF53474">
    <property type="entry name" value="alpha/beta-Hydrolases"/>
    <property type="match status" value="1"/>
</dbReference>
<feature type="domain" description="Carboxylesterase type B" evidence="4">
    <location>
        <begin position="37"/>
        <end position="541"/>
    </location>
</feature>
<evidence type="ECO:0000256" key="3">
    <source>
        <dbReference type="RuleBase" id="RU361235"/>
    </source>
</evidence>
<keyword evidence="6" id="KW-1185">Reference proteome</keyword>
<name>A0A8H7W329_9HELO</name>
<dbReference type="PANTHER" id="PTHR43918:SF4">
    <property type="entry name" value="CARBOXYLIC ESTER HYDROLASE"/>
    <property type="match status" value="1"/>
</dbReference>
<dbReference type="OrthoDB" id="408631at2759"/>
<dbReference type="InterPro" id="IPR019826">
    <property type="entry name" value="Carboxylesterase_B_AS"/>
</dbReference>
<evidence type="ECO:0000313" key="6">
    <source>
        <dbReference type="Proteomes" id="UP000664132"/>
    </source>
</evidence>
<dbReference type="InterPro" id="IPR002018">
    <property type="entry name" value="CarbesteraseB"/>
</dbReference>
<dbReference type="EMBL" id="JAFJYH010000225">
    <property type="protein sequence ID" value="KAG4415360.1"/>
    <property type="molecule type" value="Genomic_DNA"/>
</dbReference>
<comment type="caution">
    <text evidence="5">The sequence shown here is derived from an EMBL/GenBank/DDBJ whole genome shotgun (WGS) entry which is preliminary data.</text>
</comment>
<dbReference type="AlphaFoldDB" id="A0A8H7W329"/>